<keyword evidence="8" id="KW-1185">Reference proteome</keyword>
<feature type="transmembrane region" description="Helical" evidence="6">
    <location>
        <begin position="132"/>
        <end position="152"/>
    </location>
</feature>
<feature type="transmembrane region" description="Helical" evidence="6">
    <location>
        <begin position="6"/>
        <end position="25"/>
    </location>
</feature>
<feature type="transmembrane region" description="Helical" evidence="6">
    <location>
        <begin position="164"/>
        <end position="185"/>
    </location>
</feature>
<reference evidence="7 8" key="1">
    <citation type="submission" date="2021-07" db="EMBL/GenBank/DDBJ databases">
        <title>Stakelama flava sp. nov., a novel endophytic bacterium isolated from branch of Kandelia candel.</title>
        <authorList>
            <person name="Tuo L."/>
        </authorList>
    </citation>
    <scope>NUCLEOTIDE SEQUENCE [LARGE SCALE GENOMIC DNA]</scope>
    <source>
        <strain evidence="7 8">CBK3Z-3</strain>
    </source>
</reference>
<evidence type="ECO:0000256" key="1">
    <source>
        <dbReference type="ARBA" id="ARBA00004141"/>
    </source>
</evidence>
<evidence type="ECO:0000256" key="5">
    <source>
        <dbReference type="ARBA" id="ARBA00023136"/>
    </source>
</evidence>
<dbReference type="EMBL" id="JAHWZX010000005">
    <property type="protein sequence ID" value="MBW4330607.1"/>
    <property type="molecule type" value="Genomic_DNA"/>
</dbReference>
<evidence type="ECO:0000313" key="8">
    <source>
        <dbReference type="Proteomes" id="UP001197214"/>
    </source>
</evidence>
<evidence type="ECO:0000313" key="7">
    <source>
        <dbReference type="EMBL" id="MBW4330607.1"/>
    </source>
</evidence>
<gene>
    <name evidence="7" type="ORF">KY084_06920</name>
</gene>
<comment type="subcellular location">
    <subcellularLocation>
        <location evidence="1 6">Membrane</location>
        <topology evidence="1 6">Multi-pass membrane protein</topology>
    </subcellularLocation>
</comment>
<protein>
    <recommendedName>
        <fullName evidence="6">GDT1 family protein</fullName>
    </recommendedName>
</protein>
<organism evidence="7 8">
    <name type="scientific">Stakelama flava</name>
    <dbReference type="NCBI Taxonomy" id="2860338"/>
    <lineage>
        <taxon>Bacteria</taxon>
        <taxon>Pseudomonadati</taxon>
        <taxon>Pseudomonadota</taxon>
        <taxon>Alphaproteobacteria</taxon>
        <taxon>Sphingomonadales</taxon>
        <taxon>Sphingomonadaceae</taxon>
        <taxon>Stakelama</taxon>
    </lineage>
</organism>
<keyword evidence="3 6" id="KW-0812">Transmembrane</keyword>
<dbReference type="InterPro" id="IPR001727">
    <property type="entry name" value="GDT1-like"/>
</dbReference>
<evidence type="ECO:0000256" key="4">
    <source>
        <dbReference type="ARBA" id="ARBA00022989"/>
    </source>
</evidence>
<feature type="transmembrane region" description="Helical" evidence="6">
    <location>
        <begin position="98"/>
        <end position="126"/>
    </location>
</feature>
<evidence type="ECO:0000256" key="3">
    <source>
        <dbReference type="ARBA" id="ARBA00022692"/>
    </source>
</evidence>
<keyword evidence="4 6" id="KW-1133">Transmembrane helix</keyword>
<accession>A0ABS6XK78</accession>
<dbReference type="Pfam" id="PF01169">
    <property type="entry name" value="GDT1"/>
    <property type="match status" value="1"/>
</dbReference>
<sequence length="188" mass="19706">MDSLVPAFIAVLIASATDRNAWLAAILGERYRAPARLWAGIVLAQIALAAIAVGGAAMVRPMMNERSGALLLALAMLAAGMGMMFRTRQPDRLERWRLGAAINSFVGTFLLGFGERAQFLLFALAVQGPYPWLAGVGGALGSAVAIIPALMLGEAGWRALPLRAISVAGGVAFLLIGAFEMLSAIEII</sequence>
<feature type="transmembrane region" description="Helical" evidence="6">
    <location>
        <begin position="37"/>
        <end position="57"/>
    </location>
</feature>
<keyword evidence="5 6" id="KW-0472">Membrane</keyword>
<comment type="similarity">
    <text evidence="2 6">Belongs to the GDT1 family.</text>
</comment>
<proteinExistence type="inferred from homology"/>
<feature type="transmembrane region" description="Helical" evidence="6">
    <location>
        <begin position="69"/>
        <end position="86"/>
    </location>
</feature>
<dbReference type="RefSeq" id="WP_219237728.1">
    <property type="nucleotide sequence ID" value="NZ_JAHWZX010000005.1"/>
</dbReference>
<comment type="caution">
    <text evidence="7">The sequence shown here is derived from an EMBL/GenBank/DDBJ whole genome shotgun (WGS) entry which is preliminary data.</text>
</comment>
<evidence type="ECO:0000256" key="6">
    <source>
        <dbReference type="RuleBase" id="RU365102"/>
    </source>
</evidence>
<dbReference type="Proteomes" id="UP001197214">
    <property type="component" value="Unassembled WGS sequence"/>
</dbReference>
<evidence type="ECO:0000256" key="2">
    <source>
        <dbReference type="ARBA" id="ARBA00009190"/>
    </source>
</evidence>
<name>A0ABS6XK78_9SPHN</name>